<evidence type="ECO:0000256" key="4">
    <source>
        <dbReference type="ARBA" id="ARBA00023004"/>
    </source>
</evidence>
<comment type="caution">
    <text evidence="6">The sequence shown here is derived from an EMBL/GenBank/DDBJ whole genome shotgun (WGS) entry which is preliminary data.</text>
</comment>
<evidence type="ECO:0000313" key="7">
    <source>
        <dbReference type="Proteomes" id="UP000014978"/>
    </source>
</evidence>
<dbReference type="InterPro" id="IPR033756">
    <property type="entry name" value="YlxH/NBP35"/>
</dbReference>
<organism evidence="6 7">
    <name type="scientific">Spraguea lophii (strain 42_110)</name>
    <name type="common">Microsporidian parasite</name>
    <dbReference type="NCBI Taxonomy" id="1358809"/>
    <lineage>
        <taxon>Eukaryota</taxon>
        <taxon>Fungi</taxon>
        <taxon>Fungi incertae sedis</taxon>
        <taxon>Microsporidia</taxon>
        <taxon>Spragueidae</taxon>
        <taxon>Spraguea</taxon>
    </lineage>
</organism>
<dbReference type="PANTHER" id="PTHR23264:SF19">
    <property type="entry name" value="CYTOSOLIC FE-S CLUSTER ASSEMBLY FACTOR NUBP2"/>
    <property type="match status" value="1"/>
</dbReference>
<reference evidence="7" key="1">
    <citation type="journal article" date="2013" name="PLoS Genet.">
        <title>The genome of Spraguea lophii and the basis of host-microsporidian interactions.</title>
        <authorList>
            <person name="Campbell S.E."/>
            <person name="Williams T.A."/>
            <person name="Yousuf A."/>
            <person name="Soanes D.M."/>
            <person name="Paszkiewicz K.H."/>
            <person name="Williams B.A.P."/>
        </authorList>
    </citation>
    <scope>NUCLEOTIDE SEQUENCE [LARGE SCALE GENOMIC DNA]</scope>
    <source>
        <strain evidence="7">42_110</strain>
    </source>
</reference>
<evidence type="ECO:0000256" key="2">
    <source>
        <dbReference type="ARBA" id="ARBA00022741"/>
    </source>
</evidence>
<evidence type="ECO:0000256" key="5">
    <source>
        <dbReference type="ARBA" id="ARBA00023014"/>
    </source>
</evidence>
<dbReference type="GO" id="GO:0005524">
    <property type="term" value="F:ATP binding"/>
    <property type="evidence" value="ECO:0007669"/>
    <property type="project" value="UniProtKB-KW"/>
</dbReference>
<name>S7XSK4_SPRLO</name>
<keyword evidence="7" id="KW-1185">Reference proteome</keyword>
<dbReference type="OMA" id="CEGCPGQ"/>
<dbReference type="STRING" id="1358809.S7XSK4"/>
<evidence type="ECO:0000256" key="3">
    <source>
        <dbReference type="ARBA" id="ARBA00022840"/>
    </source>
</evidence>
<dbReference type="VEuPathDB" id="MicrosporidiaDB:SLOPH_2597"/>
<dbReference type="GO" id="GO:0046872">
    <property type="term" value="F:metal ion binding"/>
    <property type="evidence" value="ECO:0007669"/>
    <property type="project" value="UniProtKB-KW"/>
</dbReference>
<gene>
    <name evidence="6" type="ORF">SLOPH_2597</name>
</gene>
<accession>S7XSK4</accession>
<dbReference type="InterPro" id="IPR019591">
    <property type="entry name" value="Mrp/NBP35_ATP-bd"/>
</dbReference>
<dbReference type="Proteomes" id="UP000014978">
    <property type="component" value="Unassembled WGS sequence"/>
</dbReference>
<dbReference type="GO" id="GO:0140663">
    <property type="term" value="F:ATP-dependent FeS chaperone activity"/>
    <property type="evidence" value="ECO:0007669"/>
    <property type="project" value="InterPro"/>
</dbReference>
<dbReference type="AlphaFoldDB" id="S7XSK4"/>
<protein>
    <submittedName>
        <fullName evidence="6">Anion-transporting ATPase-/ParA/MinD ATPase likeprotein</fullName>
    </submittedName>
</protein>
<dbReference type="GO" id="GO:0005829">
    <property type="term" value="C:cytosol"/>
    <property type="evidence" value="ECO:0007669"/>
    <property type="project" value="TreeGrafter"/>
</dbReference>
<dbReference type="SUPFAM" id="SSF52540">
    <property type="entry name" value="P-loop containing nucleoside triphosphate hydrolases"/>
    <property type="match status" value="1"/>
</dbReference>
<dbReference type="HOGENOM" id="CLU_024839_0_1_1"/>
<proteinExistence type="predicted"/>
<keyword evidence="3" id="KW-0067">ATP-binding</keyword>
<sequence>MYIFNIISSKGGVGKSTISAIIAHKLSQLEDTLLIDLDFCPSQGRIFQIKENKRIIKSNKGLVPIKISNNNKNDDSITNTTSNTNLYLLSLSQMIDKDKCLSWRDTKKNKIIKLFIESIDKYKYIVIDNTIEDRIVEKEYINNNEIDNNINRNIINLLPKEYKIINILVTTSQSVNTCNNYYFNKDDKDITNSHINNTINIYGVIENMSVYKCRYCNDCINIFSTGGAEILAKNINSKFLGRIEILDDIFNNKIDVIDKLINDIYGFSINFVRFFNQFRTVSKQSKLL</sequence>
<dbReference type="PANTHER" id="PTHR23264">
    <property type="entry name" value="NUCLEOTIDE-BINDING PROTEIN NBP35 YEAST -RELATED"/>
    <property type="match status" value="1"/>
</dbReference>
<keyword evidence="5" id="KW-0411">Iron-sulfur</keyword>
<keyword evidence="1" id="KW-0479">Metal-binding</keyword>
<dbReference type="OrthoDB" id="1741334at2759"/>
<keyword evidence="4" id="KW-0408">Iron</keyword>
<dbReference type="EMBL" id="ATCN01000496">
    <property type="protein sequence ID" value="EPR78898.1"/>
    <property type="molecule type" value="Genomic_DNA"/>
</dbReference>
<dbReference type="InterPro" id="IPR027417">
    <property type="entry name" value="P-loop_NTPase"/>
</dbReference>
<evidence type="ECO:0000256" key="1">
    <source>
        <dbReference type="ARBA" id="ARBA00022723"/>
    </source>
</evidence>
<dbReference type="GO" id="GO:0016226">
    <property type="term" value="P:iron-sulfur cluster assembly"/>
    <property type="evidence" value="ECO:0007669"/>
    <property type="project" value="InterPro"/>
</dbReference>
<dbReference type="InParanoid" id="S7XSK4"/>
<dbReference type="GO" id="GO:0051536">
    <property type="term" value="F:iron-sulfur cluster binding"/>
    <property type="evidence" value="ECO:0007669"/>
    <property type="project" value="UniProtKB-KW"/>
</dbReference>
<evidence type="ECO:0000313" key="6">
    <source>
        <dbReference type="EMBL" id="EPR78898.1"/>
    </source>
</evidence>
<dbReference type="Gene3D" id="3.40.50.300">
    <property type="entry name" value="P-loop containing nucleotide triphosphate hydrolases"/>
    <property type="match status" value="1"/>
</dbReference>
<keyword evidence="2" id="KW-0547">Nucleotide-binding</keyword>
<dbReference type="Pfam" id="PF10609">
    <property type="entry name" value="ParA"/>
    <property type="match status" value="2"/>
</dbReference>